<dbReference type="InterPro" id="IPR036875">
    <property type="entry name" value="Znf_CCHC_sf"/>
</dbReference>
<keyword evidence="5" id="KW-1185">Reference proteome</keyword>
<evidence type="ECO:0000313" key="5">
    <source>
        <dbReference type="Proteomes" id="UP001154078"/>
    </source>
</evidence>
<dbReference type="CDD" id="cd00303">
    <property type="entry name" value="retropepsin_like"/>
    <property type="match status" value="1"/>
</dbReference>
<feature type="compositionally biased region" description="Polar residues" evidence="2">
    <location>
        <begin position="26"/>
        <end position="42"/>
    </location>
</feature>
<organism evidence="4 5">
    <name type="scientific">Brassicogethes aeneus</name>
    <name type="common">Rape pollen beetle</name>
    <name type="synonym">Meligethes aeneus</name>
    <dbReference type="NCBI Taxonomy" id="1431903"/>
    <lineage>
        <taxon>Eukaryota</taxon>
        <taxon>Metazoa</taxon>
        <taxon>Ecdysozoa</taxon>
        <taxon>Arthropoda</taxon>
        <taxon>Hexapoda</taxon>
        <taxon>Insecta</taxon>
        <taxon>Pterygota</taxon>
        <taxon>Neoptera</taxon>
        <taxon>Endopterygota</taxon>
        <taxon>Coleoptera</taxon>
        <taxon>Polyphaga</taxon>
        <taxon>Cucujiformia</taxon>
        <taxon>Nitidulidae</taxon>
        <taxon>Meligethinae</taxon>
        <taxon>Brassicogethes</taxon>
    </lineage>
</organism>
<evidence type="ECO:0000313" key="4">
    <source>
        <dbReference type="EMBL" id="CAH0546864.1"/>
    </source>
</evidence>
<evidence type="ECO:0000259" key="3">
    <source>
        <dbReference type="PROSITE" id="PS50158"/>
    </source>
</evidence>
<keyword evidence="1" id="KW-0862">Zinc</keyword>
<keyword evidence="1" id="KW-0863">Zinc-finger</keyword>
<sequence>MSKEDVLSIRGDDDVDSLAGELRLGPTSTPRQGQGEASSSVGLTDAQVDKVVEALLARGLTDKLVKAAKRQAAEVAVNLRANSPGVASSSKESTTAIGEGVSKRGFTMAAEMVERFDPEEPDCDVVRWLNKIDQLGHIHGWSGYERSFMLQTKLSGAARAWFRRLESYDHSWDQWKSFLAAAFPRRRDFHEMLAEMFNRQKLASETMTTYFHSKLDLCGRVSITGEAAVSCVIAGLPNELRAGAYSVCSTTPQQLYNTYLAGLDNYQVGRPSTRVAAPFAGKPSSRYGEPTAMAAATMTAKRRLPADPVRCYNCQELGNHFSRDCPKAKVERCRRCGETGHIAVDCSRKRGRVETHVRLLVEPNDATFRQTVYVNGEAIRAYIDTGSQQNLISAKTAYKLGLPVDQLGGGVALCGFGGGVALSLGKVNFEALIGESDLQLTALVTDVDLGRIELLIGQPALQIPGVTLVVRSGKATLVRSENLCDVFRHLNIDVEAPRRKMVLSEDFECGQGETAQMKVEVEGGQPGEAVYCEPLLINDGRNTVAIPATVWRDGDKLTCMNLGVQPLRWSKGRVVRRMNPCKTAVIGGRAQEGRMLHQRGAKSGNSVRGRDFDQRRGDRANR</sequence>
<dbReference type="PROSITE" id="PS50158">
    <property type="entry name" value="ZF_CCHC"/>
    <property type="match status" value="1"/>
</dbReference>
<evidence type="ECO:0000256" key="1">
    <source>
        <dbReference type="PROSITE-ProRule" id="PRU00047"/>
    </source>
</evidence>
<accession>A0A9P0F9R9</accession>
<feature type="compositionally biased region" description="Basic and acidic residues" evidence="2">
    <location>
        <begin position="608"/>
        <end position="622"/>
    </location>
</feature>
<dbReference type="Pfam" id="PF13650">
    <property type="entry name" value="Asp_protease_2"/>
    <property type="match status" value="1"/>
</dbReference>
<dbReference type="GO" id="GO:0003676">
    <property type="term" value="F:nucleic acid binding"/>
    <property type="evidence" value="ECO:0007669"/>
    <property type="project" value="InterPro"/>
</dbReference>
<feature type="domain" description="CCHC-type" evidence="3">
    <location>
        <begin position="332"/>
        <end position="346"/>
    </location>
</feature>
<gene>
    <name evidence="4" type="ORF">MELIAE_LOCUS948</name>
</gene>
<dbReference type="EMBL" id="OV121132">
    <property type="protein sequence ID" value="CAH0546864.1"/>
    <property type="molecule type" value="Genomic_DNA"/>
</dbReference>
<dbReference type="AlphaFoldDB" id="A0A9P0F9R9"/>
<dbReference type="SUPFAM" id="SSF57756">
    <property type="entry name" value="Retrovirus zinc finger-like domains"/>
    <property type="match status" value="1"/>
</dbReference>
<protein>
    <recommendedName>
        <fullName evidence="3">CCHC-type domain-containing protein</fullName>
    </recommendedName>
</protein>
<dbReference type="SUPFAM" id="SSF50630">
    <property type="entry name" value="Acid proteases"/>
    <property type="match status" value="1"/>
</dbReference>
<dbReference type="Gene3D" id="4.10.60.10">
    <property type="entry name" value="Zinc finger, CCHC-type"/>
    <property type="match status" value="2"/>
</dbReference>
<feature type="compositionally biased region" description="Basic and acidic residues" evidence="2">
    <location>
        <begin position="1"/>
        <end position="12"/>
    </location>
</feature>
<dbReference type="Gene3D" id="2.40.70.10">
    <property type="entry name" value="Acid Proteases"/>
    <property type="match status" value="1"/>
</dbReference>
<reference evidence="4" key="1">
    <citation type="submission" date="2021-12" db="EMBL/GenBank/DDBJ databases">
        <authorList>
            <person name="King R."/>
        </authorList>
    </citation>
    <scope>NUCLEOTIDE SEQUENCE</scope>
</reference>
<feature type="region of interest" description="Disordered" evidence="2">
    <location>
        <begin position="1"/>
        <end position="42"/>
    </location>
</feature>
<dbReference type="Pfam" id="PF00098">
    <property type="entry name" value="zf-CCHC"/>
    <property type="match status" value="2"/>
</dbReference>
<proteinExistence type="predicted"/>
<keyword evidence="1" id="KW-0479">Metal-binding</keyword>
<dbReference type="GO" id="GO:0008270">
    <property type="term" value="F:zinc ion binding"/>
    <property type="evidence" value="ECO:0007669"/>
    <property type="project" value="UniProtKB-KW"/>
</dbReference>
<dbReference type="Proteomes" id="UP001154078">
    <property type="component" value="Chromosome 1"/>
</dbReference>
<feature type="region of interest" description="Disordered" evidence="2">
    <location>
        <begin position="589"/>
        <end position="622"/>
    </location>
</feature>
<dbReference type="OrthoDB" id="6725237at2759"/>
<name>A0A9P0F9R9_BRAAE</name>
<evidence type="ECO:0000256" key="2">
    <source>
        <dbReference type="SAM" id="MobiDB-lite"/>
    </source>
</evidence>
<dbReference type="SMART" id="SM00343">
    <property type="entry name" value="ZnF_C2HC"/>
    <property type="match status" value="2"/>
</dbReference>
<dbReference type="InterPro" id="IPR001878">
    <property type="entry name" value="Znf_CCHC"/>
</dbReference>
<dbReference type="InterPro" id="IPR021109">
    <property type="entry name" value="Peptidase_aspartic_dom_sf"/>
</dbReference>